<dbReference type="InterPro" id="IPR058031">
    <property type="entry name" value="AAA_lid_NorR"/>
</dbReference>
<dbReference type="Gene3D" id="1.10.10.60">
    <property type="entry name" value="Homeodomain-like"/>
    <property type="match status" value="1"/>
</dbReference>
<dbReference type="InterPro" id="IPR002197">
    <property type="entry name" value="HTH_Fis"/>
</dbReference>
<dbReference type="PROSITE" id="PS50045">
    <property type="entry name" value="SIGMA54_INTERACT_4"/>
    <property type="match status" value="1"/>
</dbReference>
<dbReference type="SUPFAM" id="SSF52540">
    <property type="entry name" value="P-loop containing nucleoside triphosphate hydrolases"/>
    <property type="match status" value="1"/>
</dbReference>
<protein>
    <submittedName>
        <fullName evidence="6">Limonene hydroxylase</fullName>
        <ecNumber evidence="6">1.1.1.144</ecNumber>
        <ecNumber evidence="6">1.1.1.243</ecNumber>
        <ecNumber evidence="6">1.14.13.48</ecNumber>
        <ecNumber evidence="6">1.14.13.49</ecNumber>
    </submittedName>
</protein>
<dbReference type="GO" id="GO:0005524">
    <property type="term" value="F:ATP binding"/>
    <property type="evidence" value="ECO:0007669"/>
    <property type="project" value="UniProtKB-KW"/>
</dbReference>
<dbReference type="EC" id="1.14.13.49" evidence="6"/>
<sequence length="463" mass="52583">MEVMTLMEKLKNGDVMTQDMRSEIVDSYKLMDVALDSILNGLMIIDTELRIKKFNHKICELFQMDEAAILKLDMNVVLKEIDVVGNILINKRKFSYSDITLTIGSKQIDCFLDITPVVFNEKVMGAVLVIREAKQVRKEINKLAGFRANYTFDKIITKNKTMLELINTARRIAKTNCSVLIEGESGTGKELFAQSIHNDSQRRNGPFIAINCAAIPKELVESEFFGYETGSFTGAIKGGMPGKFELANGGTLFLDEIGEIPLEMQPKLLRVLDENKVMRIGGSFARDLDVRIIAATNRNLLNEMSKSAFRQDLYFRLNVINLRLLPLKRRPEDILVLGRYFLEQLNFENSDVKKFFSKAFEEKLLANEWKGNVRELKNMVERGYYLSAGVFIDCIEAPTKEQNVILPVRDSDGETLRDLEKNSIEQALFLNKGNAVKAAEDLCISRATIYRKIKAYDIHVTSL</sequence>
<dbReference type="PROSITE" id="PS00676">
    <property type="entry name" value="SIGMA54_INTERACT_2"/>
    <property type="match status" value="1"/>
</dbReference>
<evidence type="ECO:0000256" key="4">
    <source>
        <dbReference type="ARBA" id="ARBA00023163"/>
    </source>
</evidence>
<evidence type="ECO:0000259" key="5">
    <source>
        <dbReference type="PROSITE" id="PS50045"/>
    </source>
</evidence>
<dbReference type="GO" id="GO:0018459">
    <property type="term" value="F:carveol dehydrogenase activity"/>
    <property type="evidence" value="ECO:0007669"/>
    <property type="project" value="UniProtKB-EC"/>
</dbReference>
<dbReference type="InterPro" id="IPR003593">
    <property type="entry name" value="AAA+_ATPase"/>
</dbReference>
<dbReference type="PRINTS" id="PR01590">
    <property type="entry name" value="HTHFIS"/>
</dbReference>
<evidence type="ECO:0000256" key="1">
    <source>
        <dbReference type="ARBA" id="ARBA00022741"/>
    </source>
</evidence>
<dbReference type="InterPro" id="IPR002078">
    <property type="entry name" value="Sigma_54_int"/>
</dbReference>
<dbReference type="Proteomes" id="UP000176244">
    <property type="component" value="Unassembled WGS sequence"/>
</dbReference>
<dbReference type="InterPro" id="IPR027417">
    <property type="entry name" value="P-loop_NTPase"/>
</dbReference>
<keyword evidence="6" id="KW-0560">Oxidoreductase</keyword>
<dbReference type="GO" id="GO:0006355">
    <property type="term" value="P:regulation of DNA-templated transcription"/>
    <property type="evidence" value="ECO:0007669"/>
    <property type="project" value="InterPro"/>
</dbReference>
<dbReference type="PROSITE" id="PS00675">
    <property type="entry name" value="SIGMA54_INTERACT_1"/>
    <property type="match status" value="1"/>
</dbReference>
<dbReference type="PANTHER" id="PTHR32071:SF57">
    <property type="entry name" value="C4-DICARBOXYLATE TRANSPORT TRANSCRIPTIONAL REGULATORY PROTEIN DCTD"/>
    <property type="match status" value="1"/>
</dbReference>
<dbReference type="EC" id="1.1.1.144" evidence="6"/>
<dbReference type="EC" id="1.14.13.48" evidence="6"/>
<reference evidence="6 7" key="1">
    <citation type="submission" date="2015-09" db="EMBL/GenBank/DDBJ databases">
        <title>Genome sequence of Acetobacterium wieringae DSM 1911.</title>
        <authorList>
            <person name="Poehlein A."/>
            <person name="Bengelsdorf F.R."/>
            <person name="Schiel-Bengelsdorf B."/>
            <person name="Duerre P."/>
            <person name="Daniel R."/>
        </authorList>
    </citation>
    <scope>NUCLEOTIDE SEQUENCE [LARGE SCALE GENOMIC DNA]</scope>
    <source>
        <strain evidence="6 7">DSM 1911</strain>
    </source>
</reference>
<evidence type="ECO:0000256" key="3">
    <source>
        <dbReference type="ARBA" id="ARBA00023015"/>
    </source>
</evidence>
<dbReference type="SUPFAM" id="SSF46689">
    <property type="entry name" value="Homeodomain-like"/>
    <property type="match status" value="1"/>
</dbReference>
<dbReference type="Gene3D" id="3.40.50.300">
    <property type="entry name" value="P-loop containing nucleotide triphosphate hydrolases"/>
    <property type="match status" value="1"/>
</dbReference>
<dbReference type="RefSeq" id="WP_070370011.1">
    <property type="nucleotide sequence ID" value="NZ_LKEU01000014.1"/>
</dbReference>
<proteinExistence type="predicted"/>
<feature type="domain" description="Sigma-54 factor interaction" evidence="5">
    <location>
        <begin position="155"/>
        <end position="385"/>
    </location>
</feature>
<dbReference type="EC" id="1.1.1.243" evidence="6"/>
<dbReference type="GO" id="GO:0018457">
    <property type="term" value="F:perillyl-alcohol dehydrogenase (NAD+) activity"/>
    <property type="evidence" value="ECO:0007669"/>
    <property type="project" value="UniProtKB-EC"/>
</dbReference>
<dbReference type="InterPro" id="IPR025662">
    <property type="entry name" value="Sigma_54_int_dom_ATP-bd_1"/>
</dbReference>
<organism evidence="6 7">
    <name type="scientific">Acetobacterium wieringae</name>
    <dbReference type="NCBI Taxonomy" id="52694"/>
    <lineage>
        <taxon>Bacteria</taxon>
        <taxon>Bacillati</taxon>
        <taxon>Bacillota</taxon>
        <taxon>Clostridia</taxon>
        <taxon>Eubacteriales</taxon>
        <taxon>Eubacteriaceae</taxon>
        <taxon>Acetobacterium</taxon>
    </lineage>
</organism>
<name>A0A1F2PME8_9FIRM</name>
<accession>A0A1F2PME8</accession>
<dbReference type="Gene3D" id="1.10.8.60">
    <property type="match status" value="1"/>
</dbReference>
<dbReference type="Pfam" id="PF02954">
    <property type="entry name" value="HTH_8"/>
    <property type="match status" value="1"/>
</dbReference>
<gene>
    <name evidence="6" type="ORF">ACWI_06590</name>
</gene>
<evidence type="ECO:0000313" key="6">
    <source>
        <dbReference type="EMBL" id="OFV71911.1"/>
    </source>
</evidence>
<dbReference type="OrthoDB" id="9803970at2"/>
<evidence type="ECO:0000313" key="7">
    <source>
        <dbReference type="Proteomes" id="UP000176244"/>
    </source>
</evidence>
<dbReference type="Gene3D" id="3.30.450.20">
    <property type="entry name" value="PAS domain"/>
    <property type="match status" value="1"/>
</dbReference>
<evidence type="ECO:0000256" key="2">
    <source>
        <dbReference type="ARBA" id="ARBA00022840"/>
    </source>
</evidence>
<keyword evidence="2" id="KW-0067">ATP-binding</keyword>
<dbReference type="SMART" id="SM00382">
    <property type="entry name" value="AAA"/>
    <property type="match status" value="1"/>
</dbReference>
<dbReference type="AlphaFoldDB" id="A0A1F2PME8"/>
<dbReference type="CDD" id="cd00009">
    <property type="entry name" value="AAA"/>
    <property type="match status" value="1"/>
</dbReference>
<dbReference type="Pfam" id="PF00158">
    <property type="entry name" value="Sigma54_activat"/>
    <property type="match status" value="1"/>
</dbReference>
<keyword evidence="1" id="KW-0547">Nucleotide-binding</keyword>
<dbReference type="FunFam" id="3.40.50.300:FF:000006">
    <property type="entry name" value="DNA-binding transcriptional regulator NtrC"/>
    <property type="match status" value="1"/>
</dbReference>
<dbReference type="PANTHER" id="PTHR32071">
    <property type="entry name" value="TRANSCRIPTIONAL REGULATORY PROTEIN"/>
    <property type="match status" value="1"/>
</dbReference>
<keyword evidence="3" id="KW-0805">Transcription regulation</keyword>
<comment type="caution">
    <text evidence="6">The sequence shown here is derived from an EMBL/GenBank/DDBJ whole genome shotgun (WGS) entry which is preliminary data.</text>
</comment>
<dbReference type="Pfam" id="PF25601">
    <property type="entry name" value="AAA_lid_14"/>
    <property type="match status" value="1"/>
</dbReference>
<dbReference type="EMBL" id="LKEU01000014">
    <property type="protein sequence ID" value="OFV71911.1"/>
    <property type="molecule type" value="Genomic_DNA"/>
</dbReference>
<dbReference type="GO" id="GO:0043565">
    <property type="term" value="F:sequence-specific DNA binding"/>
    <property type="evidence" value="ECO:0007669"/>
    <property type="project" value="InterPro"/>
</dbReference>
<dbReference type="InterPro" id="IPR009057">
    <property type="entry name" value="Homeodomain-like_sf"/>
</dbReference>
<dbReference type="STRING" id="52694.ACWI_06590"/>
<keyword evidence="4" id="KW-0804">Transcription</keyword>
<dbReference type="InterPro" id="IPR025943">
    <property type="entry name" value="Sigma_54_int_dom_ATP-bd_2"/>
</dbReference>